<dbReference type="SUPFAM" id="SSF52009">
    <property type="entry name" value="Phosphohistidine domain"/>
    <property type="match status" value="1"/>
</dbReference>
<dbReference type="InterPro" id="IPR036637">
    <property type="entry name" value="Phosphohistidine_dom_sf"/>
</dbReference>
<dbReference type="PANTHER" id="PTHR43615">
    <property type="entry name" value="PHOSPHOENOLPYRUVATE SYNTHASE-RELATED"/>
    <property type="match status" value="1"/>
</dbReference>
<dbReference type="Proteomes" id="UP000823824">
    <property type="component" value="Unassembled WGS sequence"/>
</dbReference>
<sequence>MSDTSKVLATKFTDDRFPIEWKDEAEKSLMWFYDDLHCPNPISPLYFDIGGWWDCDGRWGADCTYMYQRFGAPIGKAWIAKKIGGYVYSAVVPPEMDADKVGPMFDYYTKVMPIYADTFMDRWKKEYVPRLQQMQNAILDFDFENKSLPEIMIHMEDMLDMKSEAFRIHWIINLAQFQASTDFTNAAKAAGADDVLIGKINVSPADRNWDSLKALWEMKEEVCRVPALKELFLSTTDSAAIKEKAAGVPGSEKFLEMMDAYRKEYGFKAMYTHEFIYKTWYEDPTPAYEAVRGYVASGYDFNAEYKACMDSQQAAIQELYAKVSDPEQLAQLKHYLELSVKMAPITPDHHFYIDQGICSRLRVAFVHIGKALVRANILDDPEDIFMLKYDEIRCTATSTYPVRELVKTRRAEMDAARKLHPQEWYGTATEWSVYQEPYKSLWGYPQKFEAEMKEKAEKTEISKTVLKGIPGCPGVQEGIAHLVSDPSELDTVKDGEILVCKMTNPAWVVSFSKISALVTDTGGALSHPAVVAREFGVPCVVGTRRATQLVKTGDKIRVDGSTGVVEVLG</sequence>
<reference evidence="2" key="1">
    <citation type="journal article" date="2021" name="PeerJ">
        <title>Extensive microbial diversity within the chicken gut microbiome revealed by metagenomics and culture.</title>
        <authorList>
            <person name="Gilroy R."/>
            <person name="Ravi A."/>
            <person name="Getino M."/>
            <person name="Pursley I."/>
            <person name="Horton D.L."/>
            <person name="Alikhan N.F."/>
            <person name="Baker D."/>
            <person name="Gharbi K."/>
            <person name="Hall N."/>
            <person name="Watson M."/>
            <person name="Adriaenssens E.M."/>
            <person name="Foster-Nyarko E."/>
            <person name="Jarju S."/>
            <person name="Secka A."/>
            <person name="Antonio M."/>
            <person name="Oren A."/>
            <person name="Chaudhuri R.R."/>
            <person name="La Ragione R."/>
            <person name="Hildebrand F."/>
            <person name="Pallen M.J."/>
        </authorList>
    </citation>
    <scope>NUCLEOTIDE SEQUENCE</scope>
    <source>
        <strain evidence="2">ChiBcec18-1249</strain>
    </source>
</reference>
<evidence type="ECO:0000313" key="2">
    <source>
        <dbReference type="EMBL" id="HJB13455.1"/>
    </source>
</evidence>
<comment type="caution">
    <text evidence="2">The sequence shown here is derived from an EMBL/GenBank/DDBJ whole genome shotgun (WGS) entry which is preliminary data.</text>
</comment>
<evidence type="ECO:0000259" key="1">
    <source>
        <dbReference type="Pfam" id="PF00391"/>
    </source>
</evidence>
<accession>A0A9D2LJ23</accession>
<proteinExistence type="predicted"/>
<dbReference type="AlphaFoldDB" id="A0A9D2LJ23"/>
<organism evidence="2 3">
    <name type="scientific">Candidatus Oscillibacter excrementigallinarum</name>
    <dbReference type="NCBI Taxonomy" id="2838716"/>
    <lineage>
        <taxon>Bacteria</taxon>
        <taxon>Bacillati</taxon>
        <taxon>Bacillota</taxon>
        <taxon>Clostridia</taxon>
        <taxon>Eubacteriales</taxon>
        <taxon>Oscillospiraceae</taxon>
        <taxon>Oscillibacter</taxon>
    </lineage>
</organism>
<dbReference type="EMBL" id="DWZJ01000058">
    <property type="protein sequence ID" value="HJB13455.1"/>
    <property type="molecule type" value="Genomic_DNA"/>
</dbReference>
<gene>
    <name evidence="2" type="ORF">H9787_07070</name>
</gene>
<name>A0A9D2LJ23_9FIRM</name>
<dbReference type="GO" id="GO:0016772">
    <property type="term" value="F:transferase activity, transferring phosphorus-containing groups"/>
    <property type="evidence" value="ECO:0007669"/>
    <property type="project" value="InterPro"/>
</dbReference>
<protein>
    <recommendedName>
        <fullName evidence="1">PEP-utilising enzyme mobile domain-containing protein</fullName>
    </recommendedName>
</protein>
<dbReference type="Gene3D" id="3.50.30.10">
    <property type="entry name" value="Phosphohistidine domain"/>
    <property type="match status" value="1"/>
</dbReference>
<evidence type="ECO:0000313" key="3">
    <source>
        <dbReference type="Proteomes" id="UP000823824"/>
    </source>
</evidence>
<feature type="domain" description="PEP-utilising enzyme mobile" evidence="1">
    <location>
        <begin position="493"/>
        <end position="563"/>
    </location>
</feature>
<dbReference type="InterPro" id="IPR051549">
    <property type="entry name" value="PEP_Utilizing_Enz"/>
</dbReference>
<reference evidence="2" key="2">
    <citation type="submission" date="2021-04" db="EMBL/GenBank/DDBJ databases">
        <authorList>
            <person name="Gilroy R."/>
        </authorList>
    </citation>
    <scope>NUCLEOTIDE SEQUENCE</scope>
    <source>
        <strain evidence="2">ChiBcec18-1249</strain>
    </source>
</reference>
<dbReference type="InterPro" id="IPR008279">
    <property type="entry name" value="PEP-util_enz_mobile_dom"/>
</dbReference>
<dbReference type="PANTHER" id="PTHR43615:SF1">
    <property type="entry name" value="PPDK_N DOMAIN-CONTAINING PROTEIN"/>
    <property type="match status" value="1"/>
</dbReference>
<dbReference type="Pfam" id="PF00391">
    <property type="entry name" value="PEP-utilizers"/>
    <property type="match status" value="1"/>
</dbReference>